<evidence type="ECO:0000259" key="1">
    <source>
        <dbReference type="Pfam" id="PF12684"/>
    </source>
</evidence>
<dbReference type="AlphaFoldDB" id="B9EBK6"/>
<organism evidence="2 3">
    <name type="scientific">Macrococcus caseolyticus (strain JCSC5402)</name>
    <name type="common">Macrococcoides caseolyticum</name>
    <dbReference type="NCBI Taxonomy" id="458233"/>
    <lineage>
        <taxon>Bacteria</taxon>
        <taxon>Bacillati</taxon>
        <taxon>Bacillota</taxon>
        <taxon>Bacilli</taxon>
        <taxon>Bacillales</taxon>
        <taxon>Staphylococcaceae</taxon>
        <taxon>Macrococcoides</taxon>
    </lineage>
</organism>
<accession>B9EBK6</accession>
<feature type="domain" description="Putative exodeoxyribonuclease 8 PDDEXK-like" evidence="1">
    <location>
        <begin position="19"/>
        <end position="249"/>
    </location>
</feature>
<protein>
    <recommendedName>
        <fullName evidence="1">Putative exodeoxyribonuclease 8 PDDEXK-like domain-containing protein</fullName>
    </recommendedName>
</protein>
<dbReference type="InterPro" id="IPR011604">
    <property type="entry name" value="PDDEXK-like_dom_sf"/>
</dbReference>
<evidence type="ECO:0000313" key="2">
    <source>
        <dbReference type="EMBL" id="BAH17617.1"/>
    </source>
</evidence>
<dbReference type="RefSeq" id="WP_012656817.1">
    <property type="nucleotide sequence ID" value="NC_011999.1"/>
</dbReference>
<dbReference type="KEGG" id="mcl:MCCL_0910"/>
<name>B9EBK6_MACCJ</name>
<reference evidence="2 3" key="1">
    <citation type="journal article" date="2009" name="J. Bacteriol.">
        <title>Complete genome sequence of Macrococcus caseolyticus strain JCSCS5402, reflecting the ancestral genome of the human-pathogenic staphylococci.</title>
        <authorList>
            <person name="Baba T."/>
            <person name="Kuwahara-Arai K."/>
            <person name="Uchiyama I."/>
            <person name="Takeuchi F."/>
            <person name="Ito T."/>
            <person name="Hiramatsu K."/>
        </authorList>
    </citation>
    <scope>NUCLEOTIDE SEQUENCE [LARGE SCALE GENOMIC DNA]</scope>
    <source>
        <strain evidence="2 3">JCSC5402</strain>
    </source>
</reference>
<sequence>MELNKQNYYSDEANREFMSVSTFKKFSQCEAAAMAFLTGEYKQSSSPAMLVGNFVHSAFDSEEEHEKFVNEHSKVIFNRKGDYYKDYAVAKQMIEALKNDELAMFALEGEKEVILTGELFGIQWKCRIDSINHERKTFADIKTTQDLHKRIWSDKHGGYVSFVEAYDYIFQMYIYRELIFQKFGEYYEPYIVAVTKETPSNKAVIEIAHDRYTFESSFAEVTMKDDILPLLKKERQPDRCEKCEYCRQTKELRKLGVIEVGDLLAD</sequence>
<proteinExistence type="predicted"/>
<dbReference type="InterPro" id="IPR024432">
    <property type="entry name" value="Put_RecE_PDDEXK-like_dom"/>
</dbReference>
<dbReference type="OrthoDB" id="2212578at2"/>
<dbReference type="HOGENOM" id="CLU_1052538_0_0_9"/>
<dbReference type="eggNOG" id="COG1074">
    <property type="taxonomic scope" value="Bacteria"/>
</dbReference>
<dbReference type="STRING" id="458233.MCCL_0910"/>
<dbReference type="Proteomes" id="UP000001383">
    <property type="component" value="Chromosome"/>
</dbReference>
<dbReference type="EMBL" id="AP009484">
    <property type="protein sequence ID" value="BAH17617.1"/>
    <property type="molecule type" value="Genomic_DNA"/>
</dbReference>
<dbReference type="Gene3D" id="3.90.320.10">
    <property type="match status" value="1"/>
</dbReference>
<evidence type="ECO:0000313" key="3">
    <source>
        <dbReference type="Proteomes" id="UP000001383"/>
    </source>
</evidence>
<dbReference type="Pfam" id="PF12684">
    <property type="entry name" value="DUF3799"/>
    <property type="match status" value="1"/>
</dbReference>
<gene>
    <name evidence="2" type="ordered locus">MCCL_0910</name>
</gene>